<evidence type="ECO:0000256" key="1">
    <source>
        <dbReference type="SAM" id="MobiDB-lite"/>
    </source>
</evidence>
<name>A0A7R8AIV9_9EURO</name>
<dbReference type="Proteomes" id="UP000654913">
    <property type="component" value="Chromosome 1"/>
</dbReference>
<feature type="compositionally biased region" description="Polar residues" evidence="1">
    <location>
        <begin position="215"/>
        <end position="227"/>
    </location>
</feature>
<dbReference type="RefSeq" id="XP_041551239.1">
    <property type="nucleotide sequence ID" value="XM_041698011.1"/>
</dbReference>
<dbReference type="AlphaFoldDB" id="A0A7R8AIV9"/>
<evidence type="ECO:0000313" key="2">
    <source>
        <dbReference type="EMBL" id="BCS19045.1"/>
    </source>
</evidence>
<accession>A0A7R8AIV9</accession>
<reference evidence="2" key="2">
    <citation type="submission" date="2021-02" db="EMBL/GenBank/DDBJ databases">
        <title>Aspergillus puulaauensis MK2 genome sequence.</title>
        <authorList>
            <person name="Futagami T."/>
            <person name="Mori K."/>
            <person name="Kadooka C."/>
            <person name="Tanaka T."/>
        </authorList>
    </citation>
    <scope>NUCLEOTIDE SEQUENCE</scope>
    <source>
        <strain evidence="2">MK2</strain>
    </source>
</reference>
<proteinExistence type="predicted"/>
<sequence length="392" mass="44657">MARMNNFGIPAPKRVPAINSEELAMCKRDRDFTNILDLKFEHHNKFIRNLRQHVELSHTWKEIRGSASAREFCIDRFLDIYGAEYWSVQNRSKYIMSDSVARGDEVRYPADINDIKKTLVILLEKKADSILKDTQVEEPASSATLRFSRTPAPEITRESQLNFRFRVPSQQQRKEEEEEEGKDEEDTEDEAPRSSGSRRLRRGIATRPDVRITPPNDTSSLTSLDSVPTAATNTLPANSKMSTLNLVDESVAKSLYSKYLRDTFFLVSTDQNQVHAAPAWVKFQSFKSASTFLLDMGRELGLEKQWWTPDAQMEVEGGARAHQADYVSAAQGVIAMASVKFMWSEEEVLVRWGNDNDWGIVIQFIQKAWVAKEFGLGAFDLFKVGVVIHLEL</sequence>
<gene>
    <name evidence="2" type="ORF">APUU_11873S</name>
</gene>
<dbReference type="OrthoDB" id="5425806at2759"/>
<protein>
    <submittedName>
        <fullName evidence="2">Uncharacterized protein</fullName>
    </submittedName>
</protein>
<feature type="region of interest" description="Disordered" evidence="1">
    <location>
        <begin position="158"/>
        <end position="227"/>
    </location>
</feature>
<dbReference type="KEGG" id="apuu:APUU_11873S"/>
<dbReference type="EMBL" id="AP024443">
    <property type="protein sequence ID" value="BCS19045.1"/>
    <property type="molecule type" value="Genomic_DNA"/>
</dbReference>
<keyword evidence="3" id="KW-1185">Reference proteome</keyword>
<evidence type="ECO:0000313" key="3">
    <source>
        <dbReference type="Proteomes" id="UP000654913"/>
    </source>
</evidence>
<organism evidence="2 3">
    <name type="scientific">Aspergillus puulaauensis</name>
    <dbReference type="NCBI Taxonomy" id="1220207"/>
    <lineage>
        <taxon>Eukaryota</taxon>
        <taxon>Fungi</taxon>
        <taxon>Dikarya</taxon>
        <taxon>Ascomycota</taxon>
        <taxon>Pezizomycotina</taxon>
        <taxon>Eurotiomycetes</taxon>
        <taxon>Eurotiomycetidae</taxon>
        <taxon>Eurotiales</taxon>
        <taxon>Aspergillaceae</taxon>
        <taxon>Aspergillus</taxon>
    </lineage>
</organism>
<reference evidence="2" key="1">
    <citation type="submission" date="2021-01" db="EMBL/GenBank/DDBJ databases">
        <authorList>
            <consortium name="Aspergillus puulaauensis MK2 genome sequencing consortium"/>
            <person name="Kazuki M."/>
            <person name="Futagami T."/>
        </authorList>
    </citation>
    <scope>NUCLEOTIDE SEQUENCE</scope>
    <source>
        <strain evidence="2">MK2</strain>
    </source>
</reference>
<feature type="compositionally biased region" description="Acidic residues" evidence="1">
    <location>
        <begin position="176"/>
        <end position="189"/>
    </location>
</feature>
<dbReference type="GeneID" id="64969050"/>